<gene>
    <name evidence="1" type="ORF">ACFFTL_15710</name>
</gene>
<organism evidence="1 2">
    <name type="scientific">Streptomyces yanii</name>
    <dbReference type="NCBI Taxonomy" id="78510"/>
    <lineage>
        <taxon>Bacteria</taxon>
        <taxon>Bacillati</taxon>
        <taxon>Actinomycetota</taxon>
        <taxon>Actinomycetes</taxon>
        <taxon>Kitasatosporales</taxon>
        <taxon>Streptomycetaceae</taxon>
        <taxon>Streptomyces</taxon>
    </lineage>
</organism>
<keyword evidence="2" id="KW-1185">Reference proteome</keyword>
<comment type="caution">
    <text evidence="1">The sequence shown here is derived from an EMBL/GenBank/DDBJ whole genome shotgun (WGS) entry which is preliminary data.</text>
</comment>
<sequence>MHEPNVVGDWQEYDGDLIGLRVRVHDLKKIAKPSRLYDEDAVKGLSFFSFRVTFDNHAKEYFSIDLDEDNVQVRAGRDGEAAIVERRASQWINGFNVYPLRRVTTTIVAAAPAARLKTVDIQLQLMVDNDWAHRYVWVGGVGIPQASTSKAKRASTAKNSIASQVSRFLAEQAGSA</sequence>
<evidence type="ECO:0000313" key="2">
    <source>
        <dbReference type="Proteomes" id="UP001589710"/>
    </source>
</evidence>
<dbReference type="RefSeq" id="WP_345512017.1">
    <property type="nucleotide sequence ID" value="NZ_BAAAXD010000013.1"/>
</dbReference>
<dbReference type="Proteomes" id="UP001589710">
    <property type="component" value="Unassembled WGS sequence"/>
</dbReference>
<evidence type="ECO:0000313" key="1">
    <source>
        <dbReference type="EMBL" id="MFB9573722.1"/>
    </source>
</evidence>
<name>A0ABV5R7H3_9ACTN</name>
<protein>
    <submittedName>
        <fullName evidence="1">Uncharacterized protein</fullName>
    </submittedName>
</protein>
<proteinExistence type="predicted"/>
<dbReference type="EMBL" id="JBHMCG010000066">
    <property type="protein sequence ID" value="MFB9573722.1"/>
    <property type="molecule type" value="Genomic_DNA"/>
</dbReference>
<reference evidence="1 2" key="1">
    <citation type="submission" date="2024-09" db="EMBL/GenBank/DDBJ databases">
        <authorList>
            <person name="Sun Q."/>
            <person name="Mori K."/>
        </authorList>
    </citation>
    <scope>NUCLEOTIDE SEQUENCE [LARGE SCALE GENOMIC DNA]</scope>
    <source>
        <strain evidence="1 2">JCM 3331</strain>
    </source>
</reference>
<accession>A0ABV5R7H3</accession>